<dbReference type="EMBL" id="CAJVAS010000001">
    <property type="protein sequence ID" value="CAG7595585.1"/>
    <property type="molecule type" value="Genomic_DNA"/>
</dbReference>
<dbReference type="PANTHER" id="PTHR33886">
    <property type="entry name" value="UNSATURATED RHAMNOGALACTURONAN HYDROLASE (EUROFUNG)"/>
    <property type="match status" value="1"/>
</dbReference>
<evidence type="ECO:0000313" key="2">
    <source>
        <dbReference type="EMBL" id="CAG7595585.1"/>
    </source>
</evidence>
<keyword evidence="1 2" id="KW-0378">Hydrolase</keyword>
<protein>
    <submittedName>
        <fullName evidence="2">Unsaturated rhamnogalacturonyl hydrolase YteR</fullName>
        <ecNumber evidence="2">3.2.1.172</ecNumber>
    </submittedName>
</protein>
<dbReference type="RefSeq" id="WP_218089889.1">
    <property type="nucleotide sequence ID" value="NZ_CAJVAS010000001.1"/>
</dbReference>
<accession>A0A916JRX8</accession>
<evidence type="ECO:0000313" key="3">
    <source>
        <dbReference type="Proteomes" id="UP000693672"/>
    </source>
</evidence>
<sequence>MKQQTSWAVQTAETIMSASDPQGYHPELAKRWAYVPGMTLLAYARLWRQTGETKYYDYMKKHMDLFVQPDGSIRGYTIEEYNLDQVNQGKVLFPLLHATGEPRFEKAAHLLAAQLQGQPRTSEGGFWHKKVYPFQMWLDGLYMSSPFLAEYAKTFGRTELFDEVAVQLLLVERKTRDPKTGLLFHGWDESAEQRWCDPQTGRSPHFWSRAMGWYAMAVVDALEHFPVDHPKRGTICGIFERMAGALEEVQDPASGLWHQVLDCGGREGNYLEASGSCMFVYAIAKGVRLGYLSRKFKSVAGKGYRGLLEHLVETDGDGLHLHGICHGAGLGGKPYRDGSYEYYIREAVVSDAFMGLAPFMLASMEMEAQQP</sequence>
<dbReference type="EC" id="3.2.1.172" evidence="2"/>
<proteinExistence type="predicted"/>
<dbReference type="Pfam" id="PF07470">
    <property type="entry name" value="Glyco_hydro_88"/>
    <property type="match status" value="1"/>
</dbReference>
<dbReference type="Proteomes" id="UP000693672">
    <property type="component" value="Unassembled WGS sequence"/>
</dbReference>
<reference evidence="2" key="1">
    <citation type="submission" date="2021-06" db="EMBL/GenBank/DDBJ databases">
        <authorList>
            <person name="Criscuolo A."/>
        </authorList>
    </citation>
    <scope>NUCLEOTIDE SEQUENCE</scope>
    <source>
        <strain evidence="2">CIP111600</strain>
    </source>
</reference>
<gene>
    <name evidence="2" type="primary">yteR_1</name>
    <name evidence="2" type="ORF">PAESOLCIP111_00047</name>
</gene>
<name>A0A916JRX8_9BACL</name>
<comment type="caution">
    <text evidence="2">The sequence shown here is derived from an EMBL/GenBank/DDBJ whole genome shotgun (WGS) entry which is preliminary data.</text>
</comment>
<organism evidence="2 3">
    <name type="scientific">Paenibacillus solanacearum</name>
    <dbReference type="NCBI Taxonomy" id="2048548"/>
    <lineage>
        <taxon>Bacteria</taxon>
        <taxon>Bacillati</taxon>
        <taxon>Bacillota</taxon>
        <taxon>Bacilli</taxon>
        <taxon>Bacillales</taxon>
        <taxon>Paenibacillaceae</taxon>
        <taxon>Paenibacillus</taxon>
    </lineage>
</organism>
<dbReference type="InterPro" id="IPR052043">
    <property type="entry name" value="PolySaccharide_Degr_Enz"/>
</dbReference>
<evidence type="ECO:0000256" key="1">
    <source>
        <dbReference type="ARBA" id="ARBA00022801"/>
    </source>
</evidence>
<dbReference type="GO" id="GO:0102211">
    <property type="term" value="F:unsaturated rhamnogalacturonyl hydrolase activity"/>
    <property type="evidence" value="ECO:0007669"/>
    <property type="project" value="UniProtKB-EC"/>
</dbReference>
<keyword evidence="2" id="KW-0326">Glycosidase</keyword>
<dbReference type="PANTHER" id="PTHR33886:SF8">
    <property type="entry name" value="UNSATURATED RHAMNOGALACTURONAN HYDROLASE (EUROFUNG)"/>
    <property type="match status" value="1"/>
</dbReference>
<dbReference type="AlphaFoldDB" id="A0A916JRX8"/>
<keyword evidence="3" id="KW-1185">Reference proteome</keyword>
<dbReference type="InterPro" id="IPR010905">
    <property type="entry name" value="Glyco_hydro_88"/>
</dbReference>